<name>A0A0S4QTV4_9ACTN</name>
<sequence length="179" mass="19597">MNQASPVLVVIDAQNGFLTEHSRPVVPTIVDLVQRWQAAGGATIFTRYLNFPGSQYERIMGWTKLQESPETDLVDELSPYHEKATAVVDKTIYTLFNEAGSAVVAEHEWTDLYICGIDTNSCVLKTAVDAFERDLTPWIVVDACASHSGPEAHDAGLLVARKFIGESQLIASQAVPIHA</sequence>
<dbReference type="Pfam" id="PF00857">
    <property type="entry name" value="Isochorismatase"/>
    <property type="match status" value="1"/>
</dbReference>
<dbReference type="SUPFAM" id="SSF52499">
    <property type="entry name" value="Isochorismatase-like hydrolases"/>
    <property type="match status" value="1"/>
</dbReference>
<evidence type="ECO:0000313" key="4">
    <source>
        <dbReference type="Proteomes" id="UP000198802"/>
    </source>
</evidence>
<dbReference type="InterPro" id="IPR036380">
    <property type="entry name" value="Isochorismatase-like_sf"/>
</dbReference>
<keyword evidence="1" id="KW-0378">Hydrolase</keyword>
<evidence type="ECO:0000259" key="2">
    <source>
        <dbReference type="Pfam" id="PF00857"/>
    </source>
</evidence>
<dbReference type="Gene3D" id="3.40.50.850">
    <property type="entry name" value="Isochorismatase-like"/>
    <property type="match status" value="1"/>
</dbReference>
<dbReference type="PANTHER" id="PTHR43540:SF6">
    <property type="entry name" value="ISOCHORISMATASE-LIKE DOMAIN-CONTAINING PROTEIN"/>
    <property type="match status" value="1"/>
</dbReference>
<dbReference type="InterPro" id="IPR000868">
    <property type="entry name" value="Isochorismatase-like_dom"/>
</dbReference>
<organism evidence="3 4">
    <name type="scientific">Parafrankia irregularis</name>
    <dbReference type="NCBI Taxonomy" id="795642"/>
    <lineage>
        <taxon>Bacteria</taxon>
        <taxon>Bacillati</taxon>
        <taxon>Actinomycetota</taxon>
        <taxon>Actinomycetes</taxon>
        <taxon>Frankiales</taxon>
        <taxon>Frankiaceae</taxon>
        <taxon>Parafrankia</taxon>
    </lineage>
</organism>
<dbReference type="InterPro" id="IPR050272">
    <property type="entry name" value="Isochorismatase-like_hydrls"/>
</dbReference>
<dbReference type="PANTHER" id="PTHR43540">
    <property type="entry name" value="PEROXYUREIDOACRYLATE/UREIDOACRYLATE AMIDOHYDROLASE-RELATED"/>
    <property type="match status" value="1"/>
</dbReference>
<keyword evidence="4" id="KW-1185">Reference proteome</keyword>
<feature type="domain" description="Isochorismatase-like" evidence="2">
    <location>
        <begin position="7"/>
        <end position="162"/>
    </location>
</feature>
<accession>A0A0S4QTV4</accession>
<dbReference type="CDD" id="cd00431">
    <property type="entry name" value="cysteine_hydrolases"/>
    <property type="match status" value="1"/>
</dbReference>
<proteinExistence type="predicted"/>
<dbReference type="AlphaFoldDB" id="A0A0S4QTV4"/>
<reference evidence="4" key="1">
    <citation type="submission" date="2015-11" db="EMBL/GenBank/DDBJ databases">
        <authorList>
            <person name="Varghese N."/>
        </authorList>
    </citation>
    <scope>NUCLEOTIDE SEQUENCE [LARGE SCALE GENOMIC DNA]</scope>
    <source>
        <strain evidence="4">DSM 45899</strain>
    </source>
</reference>
<dbReference type="EMBL" id="FAOZ01000015">
    <property type="protein sequence ID" value="CUU57846.1"/>
    <property type="molecule type" value="Genomic_DNA"/>
</dbReference>
<evidence type="ECO:0000256" key="1">
    <source>
        <dbReference type="ARBA" id="ARBA00022801"/>
    </source>
</evidence>
<gene>
    <name evidence="3" type="ORF">Ga0074812_11548</name>
</gene>
<protein>
    <submittedName>
        <fullName evidence="3">Nicotinamidase-related amidase</fullName>
    </submittedName>
</protein>
<dbReference type="Proteomes" id="UP000198802">
    <property type="component" value="Unassembled WGS sequence"/>
</dbReference>
<dbReference type="GO" id="GO:0016787">
    <property type="term" value="F:hydrolase activity"/>
    <property type="evidence" value="ECO:0007669"/>
    <property type="project" value="UniProtKB-KW"/>
</dbReference>
<dbReference type="RefSeq" id="WP_091279997.1">
    <property type="nucleotide sequence ID" value="NZ_FAOZ01000015.1"/>
</dbReference>
<evidence type="ECO:0000313" key="3">
    <source>
        <dbReference type="EMBL" id="CUU57846.1"/>
    </source>
</evidence>